<dbReference type="STRING" id="53501.SAMN04488043_107161"/>
<evidence type="ECO:0000313" key="3">
    <source>
        <dbReference type="Proteomes" id="UP000051587"/>
    </source>
</evidence>
<proteinExistence type="predicted"/>
<keyword evidence="3" id="KW-1185">Reference proteome</keyword>
<dbReference type="InterPro" id="IPR037523">
    <property type="entry name" value="VOC_core"/>
</dbReference>
<protein>
    <submittedName>
        <fullName evidence="2">Glyoxalase-like domain protein</fullName>
    </submittedName>
</protein>
<accession>A0A0P1F644</accession>
<dbReference type="CDD" id="cd06587">
    <property type="entry name" value="VOC"/>
    <property type="match status" value="1"/>
</dbReference>
<dbReference type="InterPro" id="IPR004360">
    <property type="entry name" value="Glyas_Fos-R_dOase_dom"/>
</dbReference>
<dbReference type="PROSITE" id="PS51819">
    <property type="entry name" value="VOC"/>
    <property type="match status" value="1"/>
</dbReference>
<dbReference type="OrthoDB" id="7849747at2"/>
<dbReference type="Pfam" id="PF00903">
    <property type="entry name" value="Glyoxalase"/>
    <property type="match status" value="1"/>
</dbReference>
<organism evidence="2 3">
    <name type="scientific">Thalassovita gelatinovora</name>
    <name type="common">Thalassobius gelatinovorus</name>
    <dbReference type="NCBI Taxonomy" id="53501"/>
    <lineage>
        <taxon>Bacteria</taxon>
        <taxon>Pseudomonadati</taxon>
        <taxon>Pseudomonadota</taxon>
        <taxon>Alphaproteobacteria</taxon>
        <taxon>Rhodobacterales</taxon>
        <taxon>Roseobacteraceae</taxon>
        <taxon>Thalassovita</taxon>
    </lineage>
</organism>
<dbReference type="EMBL" id="CYSA01000007">
    <property type="protein sequence ID" value="CUH63413.1"/>
    <property type="molecule type" value="Genomic_DNA"/>
</dbReference>
<dbReference type="AlphaFoldDB" id="A0A0P1F644"/>
<dbReference type="InterPro" id="IPR029068">
    <property type="entry name" value="Glyas_Bleomycin-R_OHBP_Dase"/>
</dbReference>
<name>A0A0P1F644_THAGE</name>
<dbReference type="RefSeq" id="WP_058261443.1">
    <property type="nucleotide sequence ID" value="NZ_CP051181.1"/>
</dbReference>
<sequence length="120" mass="13490">MTPSLGRVIIYTKKIEAMVDFYCRYFGYEAVRREGDRIVELRPKNSGIPLLLHLASKGQKEGQSLVKLVFDVSDVEAFCDLAKDRGLEFGKIHQADGYCFANAKDPSKNSVSVSNRAFRP</sequence>
<dbReference type="SUPFAM" id="SSF54593">
    <property type="entry name" value="Glyoxalase/Bleomycin resistance protein/Dihydroxybiphenyl dioxygenase"/>
    <property type="match status" value="1"/>
</dbReference>
<evidence type="ECO:0000313" key="2">
    <source>
        <dbReference type="EMBL" id="CUH63413.1"/>
    </source>
</evidence>
<gene>
    <name evidence="2" type="ORF">TG4357_00658</name>
</gene>
<reference evidence="2 3" key="1">
    <citation type="submission" date="2015-09" db="EMBL/GenBank/DDBJ databases">
        <authorList>
            <consortium name="Swine Surveillance"/>
        </authorList>
    </citation>
    <scope>NUCLEOTIDE SEQUENCE [LARGE SCALE GENOMIC DNA]</scope>
    <source>
        <strain evidence="2 3">CECT 4357</strain>
    </source>
</reference>
<dbReference type="Gene3D" id="3.10.180.10">
    <property type="entry name" value="2,3-Dihydroxybiphenyl 1,2-Dioxygenase, domain 1"/>
    <property type="match status" value="1"/>
</dbReference>
<feature type="domain" description="VOC" evidence="1">
    <location>
        <begin position="4"/>
        <end position="116"/>
    </location>
</feature>
<dbReference type="Proteomes" id="UP000051587">
    <property type="component" value="Unassembled WGS sequence"/>
</dbReference>
<evidence type="ECO:0000259" key="1">
    <source>
        <dbReference type="PROSITE" id="PS51819"/>
    </source>
</evidence>